<keyword evidence="1" id="KW-0472">Membrane</keyword>
<evidence type="ECO:0000313" key="2">
    <source>
        <dbReference type="EMBL" id="EON88185.1"/>
    </source>
</evidence>
<keyword evidence="1" id="KW-1133">Transmembrane helix</keyword>
<dbReference type="Proteomes" id="UP000014012">
    <property type="component" value="Unassembled WGS sequence"/>
</dbReference>
<feature type="transmembrane region" description="Helical" evidence="1">
    <location>
        <begin position="171"/>
        <end position="194"/>
    </location>
</feature>
<evidence type="ECO:0000256" key="1">
    <source>
        <dbReference type="SAM" id="Phobius"/>
    </source>
</evidence>
<proteinExistence type="predicted"/>
<accession>R8APC1</accession>
<keyword evidence="1" id="KW-0812">Transmembrane</keyword>
<name>R8APC1_PLESH</name>
<evidence type="ECO:0000313" key="3">
    <source>
        <dbReference type="Proteomes" id="UP000014012"/>
    </source>
</evidence>
<feature type="transmembrane region" description="Helical" evidence="1">
    <location>
        <begin position="15"/>
        <end position="35"/>
    </location>
</feature>
<gene>
    <name evidence="2" type="ORF">PLESHI_11960</name>
</gene>
<feature type="transmembrane region" description="Helical" evidence="1">
    <location>
        <begin position="136"/>
        <end position="159"/>
    </location>
</feature>
<comment type="caution">
    <text evidence="2">The sequence shown here is derived from an EMBL/GenBank/DDBJ whole genome shotgun (WGS) entry which is preliminary data.</text>
</comment>
<reference evidence="2 3" key="1">
    <citation type="journal article" date="2013" name="Genome Announc.">
        <title>Genome Sequence of Plesiomonas shigelloides Strain 302-73 (Serotype O1).</title>
        <authorList>
            <person name="Pique N."/>
            <person name="Aquilini E."/>
            <person name="Alioto T."/>
            <person name="Minana-Galbis D."/>
            <person name="Tomas J.M."/>
        </authorList>
    </citation>
    <scope>NUCLEOTIDE SEQUENCE [LARGE SCALE GENOMIC DNA]</scope>
    <source>
        <strain evidence="2 3">302-73</strain>
    </source>
</reference>
<sequence>MKIQMEWLSQLSAGVWLSLCVTLIVALMKGLLSWFTSKQTISVKKTEILLSELSKEKGEFTPYLIELATRSLYGVYIPYVHFVAILKNNNRFRLLRRYEYAKSYLELSNGKIRLKAKFSTATSRWLELGFVYLKLFFIYWLMMFLTWGFIVISLIAYNYNIWNVGFVTYNIVWFVLALFAAGCCFYIGLTVVAMKVKNVFVAKKFDELYQEGIVESVQRVKRFY</sequence>
<dbReference type="AlphaFoldDB" id="R8APC1"/>
<dbReference type="HOGENOM" id="CLU_1234102_0_0_6"/>
<keyword evidence="3" id="KW-1185">Reference proteome</keyword>
<dbReference type="EMBL" id="AQQO01000349">
    <property type="protein sequence ID" value="EON88185.1"/>
    <property type="molecule type" value="Genomic_DNA"/>
</dbReference>
<organism evidence="2 3">
    <name type="scientific">Plesiomonas shigelloides 302-73</name>
    <dbReference type="NCBI Taxonomy" id="1315976"/>
    <lineage>
        <taxon>Bacteria</taxon>
        <taxon>Pseudomonadati</taxon>
        <taxon>Pseudomonadota</taxon>
        <taxon>Gammaproteobacteria</taxon>
        <taxon>Enterobacterales</taxon>
        <taxon>Enterobacteriaceae</taxon>
        <taxon>Plesiomonas</taxon>
    </lineage>
</organism>
<protein>
    <submittedName>
        <fullName evidence="2">Uncharacterized protein</fullName>
    </submittedName>
</protein>